<evidence type="ECO:0000313" key="2">
    <source>
        <dbReference type="EMBL" id="KOA83688.1"/>
    </source>
</evidence>
<evidence type="ECO:0000259" key="1">
    <source>
        <dbReference type="Pfam" id="PF25819"/>
    </source>
</evidence>
<organism evidence="2 3">
    <name type="scientific">Clostridium botulinum</name>
    <dbReference type="NCBI Taxonomy" id="1491"/>
    <lineage>
        <taxon>Bacteria</taxon>
        <taxon>Bacillati</taxon>
        <taxon>Bacillota</taxon>
        <taxon>Clostridia</taxon>
        <taxon>Eubacteriales</taxon>
        <taxon>Clostridiaceae</taxon>
        <taxon>Clostridium</taxon>
    </lineage>
</organism>
<sequence length="307" mass="32580">MNNCCMIYKKILCVCSNEYQYFFNKRNVVGVGLGYKITNGFCKFIPCIKVLVSTKIPPNEIPPNESIPEHFKGLITDVVQSGNISASSLTTKARPVLGGYSIGPSSGIRSGSMACLVTDGKHYYILSNNHVLVYGNVLPIGTPVLQPGIEDGGQPLDDKVATLSKYAQLKFITHKETPTNYIDCALAQVNDKSLVSSKLAIIGSIKGITSPVLGESVKKVGRSTGLTTGKILSIGSTVSVNFKAGKCLFKNQITTTKMAEAGDSGSLLVNSSHHAVGLLFSGADSASCFNPINTVLDSLKVSIVTSH</sequence>
<dbReference type="Pfam" id="PF25819">
    <property type="entry name" value="Nal1_C"/>
    <property type="match status" value="1"/>
</dbReference>
<protein>
    <recommendedName>
        <fullName evidence="1">Nal1 C-terminal domain-containing protein</fullName>
    </recommendedName>
</protein>
<dbReference type="SUPFAM" id="SSF50494">
    <property type="entry name" value="Trypsin-like serine proteases"/>
    <property type="match status" value="1"/>
</dbReference>
<name>A0A9Q1UWY4_CLOBO</name>
<gene>
    <name evidence="2" type="ORF">ADU74_11955</name>
</gene>
<dbReference type="Proteomes" id="UP000037540">
    <property type="component" value="Unassembled WGS sequence"/>
</dbReference>
<dbReference type="RefSeq" id="WP_019278506.1">
    <property type="nucleotide sequence ID" value="NZ_LGVO01000074.1"/>
</dbReference>
<accession>A0A9Q1UWY4</accession>
<dbReference type="OrthoDB" id="104542at2"/>
<dbReference type="InterPro" id="IPR057904">
    <property type="entry name" value="Nal1_C"/>
</dbReference>
<proteinExistence type="predicted"/>
<dbReference type="EMBL" id="LGVR01000080">
    <property type="protein sequence ID" value="KOA83688.1"/>
    <property type="molecule type" value="Genomic_DNA"/>
</dbReference>
<reference evidence="2 3" key="1">
    <citation type="submission" date="2015-07" db="EMBL/GenBank/DDBJ databases">
        <title>Draft genome sequences of 17 French Clostridium botulinum group III.</title>
        <authorList>
            <person name="Woudstra C."/>
            <person name="Le Marechal C."/>
            <person name="Souillard R."/>
            <person name="Bayon-Auboyer M.-H."/>
            <person name="Dessouter D."/>
            <person name="Fach P."/>
        </authorList>
    </citation>
    <scope>NUCLEOTIDE SEQUENCE [LARGE SCALE GENOMIC DNA]</scope>
    <source>
        <strain evidence="2 3">12LNRI-CD</strain>
    </source>
</reference>
<feature type="domain" description="Nal1 C-terminal" evidence="1">
    <location>
        <begin position="210"/>
        <end position="282"/>
    </location>
</feature>
<comment type="caution">
    <text evidence="2">The sequence shown here is derived from an EMBL/GenBank/DDBJ whole genome shotgun (WGS) entry which is preliminary data.</text>
</comment>
<dbReference type="Gene3D" id="2.40.10.10">
    <property type="entry name" value="Trypsin-like serine proteases"/>
    <property type="match status" value="2"/>
</dbReference>
<dbReference type="InterPro" id="IPR009003">
    <property type="entry name" value="Peptidase_S1_PA"/>
</dbReference>
<dbReference type="AlphaFoldDB" id="A0A9Q1UWY4"/>
<evidence type="ECO:0000313" key="3">
    <source>
        <dbReference type="Proteomes" id="UP000037540"/>
    </source>
</evidence>
<dbReference type="InterPro" id="IPR043504">
    <property type="entry name" value="Peptidase_S1_PA_chymotrypsin"/>
</dbReference>